<name>A0A7H8NAX8_9ACTN</name>
<evidence type="ECO:0000259" key="5">
    <source>
        <dbReference type="Pfam" id="PF00135"/>
    </source>
</evidence>
<organism evidence="6 7">
    <name type="scientific">Streptomyces buecherae</name>
    <dbReference type="NCBI Taxonomy" id="2763006"/>
    <lineage>
        <taxon>Bacteria</taxon>
        <taxon>Bacillati</taxon>
        <taxon>Actinomycetota</taxon>
        <taxon>Actinomycetes</taxon>
        <taxon>Kitasatosporales</taxon>
        <taxon>Streptomycetaceae</taxon>
        <taxon>Streptomyces</taxon>
    </lineage>
</organism>
<dbReference type="Proteomes" id="UP000509303">
    <property type="component" value="Chromosome"/>
</dbReference>
<evidence type="ECO:0000313" key="6">
    <source>
        <dbReference type="EMBL" id="QKW51625.1"/>
    </source>
</evidence>
<evidence type="ECO:0000256" key="4">
    <source>
        <dbReference type="SAM" id="MobiDB-lite"/>
    </source>
</evidence>
<dbReference type="AlphaFoldDB" id="A0A7H8NAX8"/>
<dbReference type="EMBL" id="CP054929">
    <property type="protein sequence ID" value="QKW51625.1"/>
    <property type="molecule type" value="Genomic_DNA"/>
</dbReference>
<evidence type="ECO:0000313" key="7">
    <source>
        <dbReference type="Proteomes" id="UP000509303"/>
    </source>
</evidence>
<reference evidence="6 7" key="1">
    <citation type="submission" date="2020-06" db="EMBL/GenBank/DDBJ databases">
        <title>Genome mining for natural products.</title>
        <authorList>
            <person name="Zhang B."/>
            <person name="Shi J."/>
            <person name="Ge H."/>
        </authorList>
    </citation>
    <scope>NUCLEOTIDE SEQUENCE [LARGE SCALE GENOMIC DNA]</scope>
    <source>
        <strain evidence="6 7">NA00687</strain>
    </source>
</reference>
<feature type="region of interest" description="Disordered" evidence="4">
    <location>
        <begin position="48"/>
        <end position="76"/>
    </location>
</feature>
<keyword evidence="2 3" id="KW-0378">Hydrolase</keyword>
<accession>A0A7H8NAX8</accession>
<dbReference type="PROSITE" id="PS00122">
    <property type="entry name" value="CARBOXYLESTERASE_B_1"/>
    <property type="match status" value="1"/>
</dbReference>
<dbReference type="Gene3D" id="3.40.50.1820">
    <property type="entry name" value="alpha/beta hydrolase"/>
    <property type="match status" value="1"/>
</dbReference>
<sequence>MAAVEPIVSVTQGTVRGRVREGVAVFTGIPYAAGPTGAARFAPPAPPTWRGEWDAREQGPSAPQVGEPGQSPLQDLMGEGWLPGTEYLTANVWTPSPGPGARLPVLVYLHGGAFVGGRATAGLYDGTSFALAGVVLVSLNYRVGVAGYANLPDAPANRGLLDQLAGLHWVRDNVAAFGGDPDRVTVFGESSGAASVCALLASAPRGLFRRAISASGGGSQSLTPAQASATTRALAAHLGVPPTAEAFASLPDQALVNALARVLAEPPNLSVAGVRDPLMGLTPLGLVIDGDSVRGQPEDAVRAGAAADVPLLLGNTADELNLFQFTRGAPPVDARSLPLLVSRLHPDPARVIAAYEAAGRGTTPAELLSAIGTDYLFAVPTARLADAHAPHPAGTWRYEFTWRSPAFDGLLGACHGLDLPFAFANLSRVDLHTLGLVPDAAEPRELARRTHAAWVAFTTTGDPGWPRYTPDHPTVQRLDSTWPTTESADGAERGVWVGVR</sequence>
<gene>
    <name evidence="6" type="ORF">HUT08_21245</name>
</gene>
<keyword evidence="7" id="KW-1185">Reference proteome</keyword>
<dbReference type="GO" id="GO:0016787">
    <property type="term" value="F:hydrolase activity"/>
    <property type="evidence" value="ECO:0007669"/>
    <property type="project" value="UniProtKB-KW"/>
</dbReference>
<dbReference type="PANTHER" id="PTHR11559">
    <property type="entry name" value="CARBOXYLESTERASE"/>
    <property type="match status" value="1"/>
</dbReference>
<evidence type="ECO:0000256" key="3">
    <source>
        <dbReference type="RuleBase" id="RU361235"/>
    </source>
</evidence>
<feature type="domain" description="Carboxylesterase type B" evidence="5">
    <location>
        <begin position="5"/>
        <end position="479"/>
    </location>
</feature>
<dbReference type="InterPro" id="IPR002018">
    <property type="entry name" value="CarbesteraseB"/>
</dbReference>
<evidence type="ECO:0000256" key="2">
    <source>
        <dbReference type="ARBA" id="ARBA00022801"/>
    </source>
</evidence>
<dbReference type="EC" id="3.1.1.-" evidence="3"/>
<dbReference type="SUPFAM" id="SSF53474">
    <property type="entry name" value="alpha/beta-Hydrolases"/>
    <property type="match status" value="1"/>
</dbReference>
<protein>
    <recommendedName>
        <fullName evidence="3">Carboxylic ester hydrolase</fullName>
        <ecNumber evidence="3">3.1.1.-</ecNumber>
    </recommendedName>
</protein>
<dbReference type="Pfam" id="PF00135">
    <property type="entry name" value="COesterase"/>
    <property type="match status" value="1"/>
</dbReference>
<dbReference type="InterPro" id="IPR019826">
    <property type="entry name" value="Carboxylesterase_B_AS"/>
</dbReference>
<dbReference type="InterPro" id="IPR050309">
    <property type="entry name" value="Type-B_Carboxylest/Lipase"/>
</dbReference>
<comment type="similarity">
    <text evidence="1 3">Belongs to the type-B carboxylesterase/lipase family.</text>
</comment>
<proteinExistence type="inferred from homology"/>
<dbReference type="RefSeq" id="WP_176163342.1">
    <property type="nucleotide sequence ID" value="NZ_CP054929.1"/>
</dbReference>
<evidence type="ECO:0000256" key="1">
    <source>
        <dbReference type="ARBA" id="ARBA00005964"/>
    </source>
</evidence>
<dbReference type="InterPro" id="IPR029058">
    <property type="entry name" value="AB_hydrolase_fold"/>
</dbReference>